<dbReference type="RefSeq" id="WP_338737214.1">
    <property type="nucleotide sequence ID" value="NZ_CP146612.1"/>
</dbReference>
<keyword evidence="2" id="KW-1185">Reference proteome</keyword>
<dbReference type="EMBL" id="CP146612">
    <property type="protein sequence ID" value="WWX25078.1"/>
    <property type="molecule type" value="Genomic_DNA"/>
</dbReference>
<dbReference type="Proteomes" id="UP001375370">
    <property type="component" value="Chromosome"/>
</dbReference>
<dbReference type="SUPFAM" id="SSF159659">
    <property type="entry name" value="Cgl1923-like"/>
    <property type="match status" value="1"/>
</dbReference>
<dbReference type="Gene3D" id="3.40.50.10900">
    <property type="entry name" value="PAC-like subunit"/>
    <property type="match status" value="1"/>
</dbReference>
<proteinExistence type="predicted"/>
<protein>
    <submittedName>
        <fullName evidence="1">PAC2 family protein</fullName>
    </submittedName>
</protein>
<reference evidence="1 2" key="1">
    <citation type="submission" date="2024-03" db="EMBL/GenBank/DDBJ databases">
        <title>A Dehalogenimonas Isolated from Estuarine Sediments Dihaloeliminates Chlorinated Alkanes.</title>
        <authorList>
            <person name="Yang Y."/>
            <person name="Wang H."/>
        </authorList>
    </citation>
    <scope>NUCLEOTIDE SEQUENCE [LARGE SCALE GENOMIC DNA]</scope>
    <source>
        <strain evidence="1 2">W</strain>
    </source>
</reference>
<accession>A0ABZ2J441</accession>
<evidence type="ECO:0000313" key="1">
    <source>
        <dbReference type="EMBL" id="WWX25078.1"/>
    </source>
</evidence>
<dbReference type="Pfam" id="PF09754">
    <property type="entry name" value="PAC2"/>
    <property type="match status" value="1"/>
</dbReference>
<name>A0ABZ2J441_9CHLR</name>
<dbReference type="InterPro" id="IPR019151">
    <property type="entry name" value="Proteasome_assmbl_chaperone_2"/>
</dbReference>
<organism evidence="1 2">
    <name type="scientific">Candidatus Dehalogenimonas loeffleri</name>
    <dbReference type="NCBI Taxonomy" id="3127115"/>
    <lineage>
        <taxon>Bacteria</taxon>
        <taxon>Bacillati</taxon>
        <taxon>Chloroflexota</taxon>
        <taxon>Dehalococcoidia</taxon>
        <taxon>Dehalococcoidales</taxon>
        <taxon>Dehalococcoidaceae</taxon>
        <taxon>Dehalogenimonas</taxon>
    </lineage>
</organism>
<dbReference type="InterPro" id="IPR038389">
    <property type="entry name" value="PSMG2_sf"/>
</dbReference>
<evidence type="ECO:0000313" key="2">
    <source>
        <dbReference type="Proteomes" id="UP001375370"/>
    </source>
</evidence>
<sequence length="274" mass="30025">MTGQLKYSAAPRLERPLMVVAWSGETGNLGQRIIGYLNDTLQMAKLADIEPGGFFGMNSVEVSSDLVSFPESVLRYSEKASLITMYSDVPAYEVPEFLKLVLDVAARYGVSQLVLVNGLPVMASHNTPSELIANLNTPLLKEWLSGDGVNTEINYESPPGQRPPISSYLIWEARQRGIEAVSLWVPVPYYLAPYTDEVGARRTLAFLREKLALALDLDGAVDAEQRLREQLGALRTGSADVDRALTMLESNMSLTEYEAGQLAAAVREKIGQEG</sequence>
<gene>
    <name evidence="1" type="ORF">V8247_07405</name>
</gene>